<proteinExistence type="predicted"/>
<accession>S5DMK2</accession>
<evidence type="ECO:0000313" key="2">
    <source>
        <dbReference type="EMBL" id="AGQ20169.1"/>
    </source>
</evidence>
<dbReference type="EMBL" id="KC752259">
    <property type="protein sequence ID" value="AGQ20169.1"/>
    <property type="molecule type" value="Genomic_DNA"/>
</dbReference>
<protein>
    <submittedName>
        <fullName evidence="2">AsIV-cont00053-ORF1</fullName>
    </submittedName>
</protein>
<sequence length="133" mass="15255">MLDLKNAVLPSEECSDVKIELQDVAKCSPKSSKRRNVKKSKKSNITEEKLLDIADENLKEKQLNLKQNSRCRKGITAGLWLSRILCLTLTIAVVTILIYWRLPEEKVHSHMHSLRIKNAPFNESLCKNKTINE</sequence>
<feature type="transmembrane region" description="Helical" evidence="1">
    <location>
        <begin position="80"/>
        <end position="102"/>
    </location>
</feature>
<organism evidence="2">
    <name type="scientific">Apophua simplicipes ichnovirus</name>
    <dbReference type="NCBI Taxonomy" id="1329648"/>
    <lineage>
        <taxon>Viruses</taxon>
        <taxon>Viruses incertae sedis</taxon>
        <taxon>Polydnaviriformidae</taxon>
        <taxon>Ichnoviriform</taxon>
    </lineage>
</organism>
<evidence type="ECO:0000256" key="1">
    <source>
        <dbReference type="SAM" id="Phobius"/>
    </source>
</evidence>
<reference evidence="2" key="1">
    <citation type="journal article" date="2013" name="J. Gen. Virol.">
        <title>Ultrastructural and genomic characterization of a second banchine polydnavirus confirms the existence of shared features within this ichnovirus lineage.</title>
        <authorList>
            <person name="Djoumad A."/>
            <person name="Stoltz D."/>
            <person name="Beliveau C."/>
            <person name="Boyle B."/>
            <person name="Kuhn L."/>
            <person name="Cusson M."/>
        </authorList>
    </citation>
    <scope>NUCLEOTIDE SEQUENCE</scope>
</reference>
<keyword evidence="1" id="KW-0812">Transmembrane</keyword>
<name>S5DMK2_9VIRU</name>
<keyword evidence="1" id="KW-1133">Transmembrane helix</keyword>
<keyword evidence="1" id="KW-0472">Membrane</keyword>